<dbReference type="InterPro" id="IPR000101">
    <property type="entry name" value="GGT_peptidase"/>
</dbReference>
<dbReference type="EMBL" id="LSSM01001721">
    <property type="protein sequence ID" value="OMJ24984.1"/>
    <property type="molecule type" value="Genomic_DNA"/>
</dbReference>
<dbReference type="EC" id="3.4.19.13" evidence="8"/>
<comment type="similarity">
    <text evidence="4">Belongs to the gamma-glutamyltransferase family.</text>
</comment>
<comment type="caution">
    <text evidence="10">The sequence shown here is derived from an EMBL/GenBank/DDBJ whole genome shotgun (WGS) entry which is preliminary data.</text>
</comment>
<organism evidence="10 11">
    <name type="scientific">Smittium culicis</name>
    <dbReference type="NCBI Taxonomy" id="133412"/>
    <lineage>
        <taxon>Eukaryota</taxon>
        <taxon>Fungi</taxon>
        <taxon>Fungi incertae sedis</taxon>
        <taxon>Zoopagomycota</taxon>
        <taxon>Kickxellomycotina</taxon>
        <taxon>Harpellomycetes</taxon>
        <taxon>Harpellales</taxon>
        <taxon>Legeriomycetaceae</taxon>
        <taxon>Smittium</taxon>
    </lineage>
</organism>
<evidence type="ECO:0000256" key="4">
    <source>
        <dbReference type="ARBA" id="ARBA00009381"/>
    </source>
</evidence>
<dbReference type="EC" id="2.3.2.2" evidence="8"/>
<comment type="catalytic activity">
    <reaction evidence="1 8">
        <text>an S-substituted glutathione + H2O = an S-substituted L-cysteinylglycine + L-glutamate</text>
        <dbReference type="Rhea" id="RHEA:59468"/>
        <dbReference type="ChEBI" id="CHEBI:15377"/>
        <dbReference type="ChEBI" id="CHEBI:29985"/>
        <dbReference type="ChEBI" id="CHEBI:90779"/>
        <dbReference type="ChEBI" id="CHEBI:143103"/>
        <dbReference type="EC" id="3.4.19.13"/>
    </reaction>
</comment>
<dbReference type="Pfam" id="PF01019">
    <property type="entry name" value="G_glu_transpept"/>
    <property type="match status" value="1"/>
</dbReference>
<dbReference type="OrthoDB" id="1081007at2759"/>
<dbReference type="PANTHER" id="PTHR11686">
    <property type="entry name" value="GAMMA GLUTAMYL TRANSPEPTIDASE"/>
    <property type="match status" value="1"/>
</dbReference>
<comment type="pathway">
    <text evidence="3 8">Sulfur metabolism; glutathione metabolism.</text>
</comment>
<keyword evidence="8" id="KW-0012">Acyltransferase</keyword>
<feature type="active site" description="Nucleophile" evidence="6">
    <location>
        <position position="445"/>
    </location>
</feature>
<feature type="binding site" evidence="7">
    <location>
        <position position="537"/>
    </location>
    <ligand>
        <name>L-glutamate</name>
        <dbReference type="ChEBI" id="CHEBI:29985"/>
    </ligand>
</feature>
<dbReference type="SUPFAM" id="SSF56235">
    <property type="entry name" value="N-terminal nucleophile aminohydrolases (Ntn hydrolases)"/>
    <property type="match status" value="1"/>
</dbReference>
<evidence type="ECO:0000256" key="6">
    <source>
        <dbReference type="PIRSR" id="PIRSR600101-1"/>
    </source>
</evidence>
<evidence type="ECO:0000256" key="7">
    <source>
        <dbReference type="PIRSR" id="PIRSR600101-2"/>
    </source>
</evidence>
<dbReference type="InterPro" id="IPR043137">
    <property type="entry name" value="GGT_ssub_C"/>
</dbReference>
<protein>
    <recommendedName>
        <fullName evidence="8">Glutathione hydrolase</fullName>
        <ecNumber evidence="8">2.3.2.2</ecNumber>
        <ecNumber evidence="8">3.4.19.13</ecNumber>
    </recommendedName>
    <alternativeName>
        <fullName evidence="8">Gamma-glutamyltransferase</fullName>
    </alternativeName>
    <alternativeName>
        <fullName evidence="8">Gamma-glutamyltranspeptidase</fullName>
    </alternativeName>
</protein>
<feature type="binding site" evidence="7">
    <location>
        <begin position="515"/>
        <end position="516"/>
    </location>
    <ligand>
        <name>L-glutamate</name>
        <dbReference type="ChEBI" id="CHEBI:29985"/>
    </ligand>
</feature>
<dbReference type="PRINTS" id="PR01210">
    <property type="entry name" value="GGTRANSPTASE"/>
</dbReference>
<dbReference type="InterPro" id="IPR043138">
    <property type="entry name" value="GGT_lsub"/>
</dbReference>
<dbReference type="Gene3D" id="1.10.246.130">
    <property type="match status" value="1"/>
</dbReference>
<dbReference type="FunFam" id="3.60.20.40:FF:000001">
    <property type="entry name" value="Gamma-glutamyltranspeptidase 1"/>
    <property type="match status" value="1"/>
</dbReference>
<sequence>MKLTNNSSPENGGGFKRKIAIISIIALSALSVCATPATINQRNVVDSSNSQQPSISEMYKRYMDSDVVKGKSGRSKVPRIEKRSKKPKCKSKSRGEGITYDSSEAFGKAGAVAADEGRCSDIGVNVLKDGGSAVDAAISSAICIGLLNPHSSGIGGGGFMVIRKPNGESEMVDFREMAPAAATPDMFVKNNTLSAYGGLASGVPGELRGYELAHKRHGRLNWSRLLEPTIKLAREGYSIGSDLAGVLLEKETDLRNDEGARQVYFKPDGSILKLGDIGKRVNFANTLQKIADQGVDAFYTGDLAKAMVKTIQENGGIITLEDFAKYKPELRPTGVISYNGRKIITATPPASGSVITTILNILEGYDLKNTKDRELSVHRIIEAIKFGFSLRTDLGDPAFVNVTEIISKSYDKNFAAKLRSRITDNETHSYAYYDLKNDFESDHGTTHVSALDKDGMAVSLTSTINLYFGSKLIDPVTGVIFNNEMDDFGTPGLINAFGLSPSPSNFIAPGKRPLSSTSATIVEKDGKVEFVLGASGGSKIITATSQVFLNMVEFGKSLKDAVDMPRLHDQMLPEVTEFELSYPKYILDGLAARKHNLTEMEINATAVQGIRVLSDGTINAVSDARKGGVPSAY</sequence>
<reference evidence="11" key="1">
    <citation type="submission" date="2017-01" db="EMBL/GenBank/DDBJ databases">
        <authorList>
            <person name="Wang Y."/>
            <person name="White M."/>
            <person name="Kvist S."/>
            <person name="Moncalvo J.-M."/>
        </authorList>
    </citation>
    <scope>NUCLEOTIDE SEQUENCE [LARGE SCALE GENOMIC DNA]</scope>
    <source>
        <strain evidence="11">ID-206-W2</strain>
    </source>
</reference>
<comment type="catalytic activity">
    <reaction evidence="5 8">
        <text>an N-terminal (5-L-glutamyl)-[peptide] + an alpha-amino acid = 5-L-glutamyl amino acid + an N-terminal L-alpha-aminoacyl-[peptide]</text>
        <dbReference type="Rhea" id="RHEA:23904"/>
        <dbReference type="Rhea" id="RHEA-COMP:9780"/>
        <dbReference type="Rhea" id="RHEA-COMP:9795"/>
        <dbReference type="ChEBI" id="CHEBI:77644"/>
        <dbReference type="ChEBI" id="CHEBI:78597"/>
        <dbReference type="ChEBI" id="CHEBI:78599"/>
        <dbReference type="ChEBI" id="CHEBI:78608"/>
        <dbReference type="EC" id="2.3.2.2"/>
    </reaction>
</comment>
<keyword evidence="8" id="KW-0378">Hydrolase</keyword>
<dbReference type="Proteomes" id="UP000187429">
    <property type="component" value="Unassembled WGS sequence"/>
</dbReference>
<evidence type="ECO:0000256" key="5">
    <source>
        <dbReference type="ARBA" id="ARBA00047417"/>
    </source>
</evidence>
<name>A0A1R1YDI9_9FUNG</name>
<evidence type="ECO:0000313" key="11">
    <source>
        <dbReference type="Proteomes" id="UP000187429"/>
    </source>
</evidence>
<dbReference type="GO" id="GO:0005886">
    <property type="term" value="C:plasma membrane"/>
    <property type="evidence" value="ECO:0007669"/>
    <property type="project" value="TreeGrafter"/>
</dbReference>
<evidence type="ECO:0000256" key="9">
    <source>
        <dbReference type="SAM" id="MobiDB-lite"/>
    </source>
</evidence>
<dbReference type="Gene3D" id="3.60.20.40">
    <property type="match status" value="1"/>
</dbReference>
<dbReference type="GO" id="GO:0036374">
    <property type="term" value="F:glutathione hydrolase activity"/>
    <property type="evidence" value="ECO:0007669"/>
    <property type="project" value="UniProtKB-UniRule"/>
</dbReference>
<dbReference type="AlphaFoldDB" id="A0A1R1YDI9"/>
<evidence type="ECO:0000256" key="3">
    <source>
        <dbReference type="ARBA" id="ARBA00005115"/>
    </source>
</evidence>
<comment type="catalytic activity">
    <reaction evidence="2 8">
        <text>glutathione + H2O = L-cysteinylglycine + L-glutamate</text>
        <dbReference type="Rhea" id="RHEA:28807"/>
        <dbReference type="ChEBI" id="CHEBI:15377"/>
        <dbReference type="ChEBI" id="CHEBI:29985"/>
        <dbReference type="ChEBI" id="CHEBI:57925"/>
        <dbReference type="ChEBI" id="CHEBI:61694"/>
        <dbReference type="EC" id="3.4.19.13"/>
    </reaction>
</comment>
<comment type="function">
    <text evidence="8">Cleaves the gamma-glutamyl peptide bond of glutathione and glutathione conjugates.</text>
</comment>
<dbReference type="FunFam" id="1.10.246.130:FF:000001">
    <property type="entry name" value="Gamma-glutamyltransferase 5 isoform 1"/>
    <property type="match status" value="1"/>
</dbReference>
<evidence type="ECO:0000256" key="8">
    <source>
        <dbReference type="RuleBase" id="RU368068"/>
    </source>
</evidence>
<dbReference type="NCBIfam" id="TIGR00066">
    <property type="entry name" value="g_glut_trans"/>
    <property type="match status" value="1"/>
</dbReference>
<feature type="region of interest" description="Disordered" evidence="9">
    <location>
        <begin position="69"/>
        <end position="96"/>
    </location>
</feature>
<dbReference type="GO" id="GO:0006751">
    <property type="term" value="P:glutathione catabolic process"/>
    <property type="evidence" value="ECO:0007669"/>
    <property type="project" value="UniProtKB-UniRule"/>
</dbReference>
<evidence type="ECO:0000256" key="1">
    <source>
        <dbReference type="ARBA" id="ARBA00001049"/>
    </source>
</evidence>
<feature type="compositionally biased region" description="Basic residues" evidence="9">
    <location>
        <begin position="71"/>
        <end position="92"/>
    </location>
</feature>
<accession>A0A1R1YDI9</accession>
<dbReference type="InterPro" id="IPR029055">
    <property type="entry name" value="Ntn_hydrolases_N"/>
</dbReference>
<proteinExistence type="inferred from homology"/>
<feature type="binding site" evidence="7">
    <location>
        <position position="487"/>
    </location>
    <ligand>
        <name>L-glutamate</name>
        <dbReference type="ChEBI" id="CHEBI:29985"/>
    </ligand>
</feature>
<feature type="binding site" evidence="7">
    <location>
        <position position="175"/>
    </location>
    <ligand>
        <name>L-glutamate</name>
        <dbReference type="ChEBI" id="CHEBI:29985"/>
    </ligand>
</feature>
<keyword evidence="11" id="KW-1185">Reference proteome</keyword>
<evidence type="ECO:0000256" key="2">
    <source>
        <dbReference type="ARBA" id="ARBA00001089"/>
    </source>
</evidence>
<feature type="binding site" evidence="7">
    <location>
        <begin position="463"/>
        <end position="465"/>
    </location>
    <ligand>
        <name>L-glutamate</name>
        <dbReference type="ChEBI" id="CHEBI:29985"/>
    </ligand>
</feature>
<evidence type="ECO:0000313" key="10">
    <source>
        <dbReference type="EMBL" id="OMJ24984.1"/>
    </source>
</evidence>
<dbReference type="UniPathway" id="UPA00204"/>
<dbReference type="PANTHER" id="PTHR11686:SF9">
    <property type="entry name" value="RE13973P"/>
    <property type="match status" value="1"/>
</dbReference>
<keyword evidence="8" id="KW-0808">Transferase</keyword>
<dbReference type="GO" id="GO:0103068">
    <property type="term" value="F:leukotriene C4 gamma-glutamyl transferase activity"/>
    <property type="evidence" value="ECO:0007669"/>
    <property type="project" value="UniProtKB-EC"/>
</dbReference>
<gene>
    <name evidence="10" type="ORF">AYI69_g4442</name>
</gene>